<dbReference type="EMBL" id="CP000860">
    <property type="protein sequence ID" value="ACA60335.1"/>
    <property type="molecule type" value="Genomic_DNA"/>
</dbReference>
<feature type="transmembrane region" description="Helical" evidence="1">
    <location>
        <begin position="72"/>
        <end position="97"/>
    </location>
</feature>
<keyword evidence="1" id="KW-1133">Transmembrane helix</keyword>
<evidence type="ECO:0000313" key="2">
    <source>
        <dbReference type="EMBL" id="ACA60335.1"/>
    </source>
</evidence>
<feature type="transmembrane region" description="Helical" evidence="1">
    <location>
        <begin position="109"/>
        <end position="128"/>
    </location>
</feature>
<dbReference type="STRING" id="477974.Daud_1842"/>
<accession>B1I5M2</accession>
<dbReference type="KEGG" id="dau:Daud_1842"/>
<sequence length="172" mass="18340">MGGMVVWRLWKRLTTGHGPRGLVLVLASGGVLWLGSSFRDIPLPTAGDGVTEGFFTFLSALGAVEERGLADFLAAAAGLVFSIALLGGALYREVLALITDRPALPPGRWLFRAAFAAGPLGVFLYVGAQWLTVFTAGLLLLFSLILVISALRSARVPRRLGWRMGVPPPGRR</sequence>
<proteinExistence type="predicted"/>
<keyword evidence="3" id="KW-1185">Reference proteome</keyword>
<keyword evidence="1" id="KW-0472">Membrane</keyword>
<reference evidence="2 3" key="2">
    <citation type="journal article" date="2008" name="Science">
        <title>Environmental genomics reveals a single-species ecosystem deep within Earth.</title>
        <authorList>
            <person name="Chivian D."/>
            <person name="Brodie E.L."/>
            <person name="Alm E.J."/>
            <person name="Culley D.E."/>
            <person name="Dehal P.S."/>
            <person name="Desantis T.Z."/>
            <person name="Gihring T.M."/>
            <person name="Lapidus A."/>
            <person name="Lin L.H."/>
            <person name="Lowry S.R."/>
            <person name="Moser D.P."/>
            <person name="Richardson P.M."/>
            <person name="Southam G."/>
            <person name="Wanger G."/>
            <person name="Pratt L.M."/>
            <person name="Andersen G.L."/>
            <person name="Hazen T.C."/>
            <person name="Brockman F.J."/>
            <person name="Arkin A.P."/>
            <person name="Onstott T.C."/>
        </authorList>
    </citation>
    <scope>NUCLEOTIDE SEQUENCE [LARGE SCALE GENOMIC DNA]</scope>
    <source>
        <strain evidence="2 3">MP104C</strain>
    </source>
</reference>
<reference evidence="3" key="1">
    <citation type="submission" date="2007-10" db="EMBL/GenBank/DDBJ databases">
        <title>Complete sequence of chromosome of Desulforudis audaxviator MP104C.</title>
        <authorList>
            <person name="Copeland A."/>
            <person name="Lucas S."/>
            <person name="Lapidus A."/>
            <person name="Barry K."/>
            <person name="Glavina del Rio T."/>
            <person name="Dalin E."/>
            <person name="Tice H."/>
            <person name="Bruce D."/>
            <person name="Pitluck S."/>
            <person name="Lowry S.R."/>
            <person name="Larimer F."/>
            <person name="Land M.L."/>
            <person name="Hauser L."/>
            <person name="Kyrpides N."/>
            <person name="Ivanova N.N."/>
            <person name="Richardson P."/>
        </authorList>
    </citation>
    <scope>NUCLEOTIDE SEQUENCE [LARGE SCALE GENOMIC DNA]</scope>
    <source>
        <strain evidence="3">MP104C</strain>
    </source>
</reference>
<organism evidence="2 3">
    <name type="scientific">Desulforudis audaxviator (strain MP104C)</name>
    <dbReference type="NCBI Taxonomy" id="477974"/>
    <lineage>
        <taxon>Bacteria</taxon>
        <taxon>Bacillati</taxon>
        <taxon>Bacillota</taxon>
        <taxon>Clostridia</taxon>
        <taxon>Thermoanaerobacterales</taxon>
        <taxon>Candidatus Desulforudaceae</taxon>
        <taxon>Candidatus Desulforudis</taxon>
    </lineage>
</organism>
<evidence type="ECO:0000256" key="1">
    <source>
        <dbReference type="SAM" id="Phobius"/>
    </source>
</evidence>
<feature type="transmembrane region" description="Helical" evidence="1">
    <location>
        <begin position="134"/>
        <end position="154"/>
    </location>
</feature>
<gene>
    <name evidence="2" type="ordered locus">Daud_1842</name>
</gene>
<dbReference type="AlphaFoldDB" id="B1I5M2"/>
<evidence type="ECO:0000313" key="3">
    <source>
        <dbReference type="Proteomes" id="UP000008544"/>
    </source>
</evidence>
<protein>
    <submittedName>
        <fullName evidence="2">Uncharacterized protein</fullName>
    </submittedName>
</protein>
<keyword evidence="1" id="KW-0812">Transmembrane</keyword>
<dbReference type="Proteomes" id="UP000008544">
    <property type="component" value="Chromosome"/>
</dbReference>
<name>B1I5M2_DESAP</name>
<feature type="transmembrane region" description="Helical" evidence="1">
    <location>
        <begin position="21"/>
        <end position="38"/>
    </location>
</feature>
<dbReference type="HOGENOM" id="CLU_1552797_0_0_9"/>